<dbReference type="Proteomes" id="UP000317093">
    <property type="component" value="Chromosome"/>
</dbReference>
<dbReference type="RefSeq" id="WP_145257285.1">
    <property type="nucleotide sequence ID" value="NZ_CP036279.1"/>
</dbReference>
<evidence type="ECO:0000313" key="1">
    <source>
        <dbReference type="EMBL" id="QDU60832.1"/>
    </source>
</evidence>
<keyword evidence="2" id="KW-1185">Reference proteome</keyword>
<organism evidence="1 2">
    <name type="scientific">Kolteria novifilia</name>
    <dbReference type="NCBI Taxonomy" id="2527975"/>
    <lineage>
        <taxon>Bacteria</taxon>
        <taxon>Pseudomonadati</taxon>
        <taxon>Planctomycetota</taxon>
        <taxon>Planctomycetia</taxon>
        <taxon>Kolteriales</taxon>
        <taxon>Kolteriaceae</taxon>
        <taxon>Kolteria</taxon>
    </lineage>
</organism>
<dbReference type="KEGG" id="knv:Pan216_16840"/>
<evidence type="ECO:0000313" key="2">
    <source>
        <dbReference type="Proteomes" id="UP000317093"/>
    </source>
</evidence>
<sequence length="68" mass="7656">MSHPRLPNGTRVRIKRKSGVVVRSMPSIFPGEEWEYAIDFGDIVAIYGETEIRPIAVPAFVSQTRRVA</sequence>
<protein>
    <submittedName>
        <fullName evidence="1">Uncharacterized protein</fullName>
    </submittedName>
</protein>
<dbReference type="EMBL" id="CP036279">
    <property type="protein sequence ID" value="QDU60832.1"/>
    <property type="molecule type" value="Genomic_DNA"/>
</dbReference>
<accession>A0A518B1K5</accession>
<name>A0A518B1K5_9BACT</name>
<gene>
    <name evidence="1" type="ORF">Pan216_16840</name>
</gene>
<dbReference type="AlphaFoldDB" id="A0A518B1K5"/>
<proteinExistence type="predicted"/>
<reference evidence="1 2" key="1">
    <citation type="submission" date="2019-02" db="EMBL/GenBank/DDBJ databases">
        <title>Deep-cultivation of Planctomycetes and their phenomic and genomic characterization uncovers novel biology.</title>
        <authorList>
            <person name="Wiegand S."/>
            <person name="Jogler M."/>
            <person name="Boedeker C."/>
            <person name="Pinto D."/>
            <person name="Vollmers J."/>
            <person name="Rivas-Marin E."/>
            <person name="Kohn T."/>
            <person name="Peeters S.H."/>
            <person name="Heuer A."/>
            <person name="Rast P."/>
            <person name="Oberbeckmann S."/>
            <person name="Bunk B."/>
            <person name="Jeske O."/>
            <person name="Meyerdierks A."/>
            <person name="Storesund J.E."/>
            <person name="Kallscheuer N."/>
            <person name="Luecker S."/>
            <person name="Lage O.M."/>
            <person name="Pohl T."/>
            <person name="Merkel B.J."/>
            <person name="Hornburger P."/>
            <person name="Mueller R.-W."/>
            <person name="Bruemmer F."/>
            <person name="Labrenz M."/>
            <person name="Spormann A.M."/>
            <person name="Op den Camp H."/>
            <person name="Overmann J."/>
            <person name="Amann R."/>
            <person name="Jetten M.S.M."/>
            <person name="Mascher T."/>
            <person name="Medema M.H."/>
            <person name="Devos D.P."/>
            <person name="Kaster A.-K."/>
            <person name="Ovreas L."/>
            <person name="Rohde M."/>
            <person name="Galperin M.Y."/>
            <person name="Jogler C."/>
        </authorList>
    </citation>
    <scope>NUCLEOTIDE SEQUENCE [LARGE SCALE GENOMIC DNA]</scope>
    <source>
        <strain evidence="1 2">Pan216</strain>
    </source>
</reference>